<dbReference type="GO" id="GO:0046556">
    <property type="term" value="F:alpha-L-arabinofuranosidase activity"/>
    <property type="evidence" value="ECO:0007669"/>
    <property type="project" value="TreeGrafter"/>
</dbReference>
<keyword evidence="4" id="KW-0119">Carbohydrate metabolism</keyword>
<dbReference type="InterPro" id="IPR036881">
    <property type="entry name" value="Glyco_hydro_3_C_sf"/>
</dbReference>
<evidence type="ECO:0000256" key="1">
    <source>
        <dbReference type="ARBA" id="ARBA00005336"/>
    </source>
</evidence>
<evidence type="ECO:0000256" key="5">
    <source>
        <dbReference type="ARBA" id="ARBA00023295"/>
    </source>
</evidence>
<keyword evidence="2 8" id="KW-0378">Hydrolase</keyword>
<accession>A0AAD4FC18</accession>
<evidence type="ECO:0000259" key="7">
    <source>
        <dbReference type="Pfam" id="PF01915"/>
    </source>
</evidence>
<dbReference type="GO" id="GO:0045493">
    <property type="term" value="P:xylan catabolic process"/>
    <property type="evidence" value="ECO:0007669"/>
    <property type="project" value="UniProtKB-KW"/>
</dbReference>
<proteinExistence type="inferred from homology"/>
<reference evidence="8" key="1">
    <citation type="submission" date="2021-07" db="EMBL/GenBank/DDBJ databases">
        <title>Genome Resource of American Ginseng Black Spot Pathogen Alternaria panax.</title>
        <authorList>
            <person name="Qiu C."/>
            <person name="Wang W."/>
            <person name="Liu Z."/>
        </authorList>
    </citation>
    <scope>NUCLEOTIDE SEQUENCE</scope>
    <source>
        <strain evidence="8">BNCC115425</strain>
    </source>
</reference>
<gene>
    <name evidence="8" type="ORF">G6011_05064</name>
</gene>
<dbReference type="AlphaFoldDB" id="A0AAD4FC18"/>
<feature type="domain" description="Glycoside hydrolase family 3 C-terminal" evidence="7">
    <location>
        <begin position="152"/>
        <end position="323"/>
    </location>
</feature>
<evidence type="ECO:0000313" key="9">
    <source>
        <dbReference type="Proteomes" id="UP001199106"/>
    </source>
</evidence>
<dbReference type="InterPro" id="IPR002772">
    <property type="entry name" value="Glyco_hydro_3_C"/>
</dbReference>
<protein>
    <submittedName>
        <fullName evidence="8">Xylan 1,4-beta-xylosidase</fullName>
        <ecNumber evidence="8">3.2.1.37</ecNumber>
    </submittedName>
</protein>
<evidence type="ECO:0000256" key="2">
    <source>
        <dbReference type="ARBA" id="ARBA00022801"/>
    </source>
</evidence>
<comment type="similarity">
    <text evidence="1">Belongs to the glycosyl hydrolase 3 family.</text>
</comment>
<evidence type="ECO:0000256" key="6">
    <source>
        <dbReference type="ARBA" id="ARBA00023326"/>
    </source>
</evidence>
<dbReference type="PANTHER" id="PTHR42721:SF3">
    <property type="entry name" value="BETA-D-XYLOSIDASE 5-RELATED"/>
    <property type="match status" value="1"/>
</dbReference>
<dbReference type="PANTHER" id="PTHR42721">
    <property type="entry name" value="SUGAR HYDROLASE-RELATED"/>
    <property type="match status" value="1"/>
</dbReference>
<keyword evidence="3" id="KW-0325">Glycoprotein</keyword>
<evidence type="ECO:0000256" key="4">
    <source>
        <dbReference type="ARBA" id="ARBA00023277"/>
    </source>
</evidence>
<evidence type="ECO:0000313" key="8">
    <source>
        <dbReference type="EMBL" id="KAG9187193.1"/>
    </source>
</evidence>
<keyword evidence="5 8" id="KW-0326">Glycosidase</keyword>
<dbReference type="SUPFAM" id="SSF51445">
    <property type="entry name" value="(Trans)glycosidases"/>
    <property type="match status" value="1"/>
</dbReference>
<dbReference type="Gene3D" id="3.40.50.1700">
    <property type="entry name" value="Glycoside hydrolase family 3 C-terminal domain"/>
    <property type="match status" value="1"/>
</dbReference>
<dbReference type="InterPro" id="IPR036962">
    <property type="entry name" value="Glyco_hydro_3_N_sf"/>
</dbReference>
<comment type="caution">
    <text evidence="8">The sequence shown here is derived from an EMBL/GenBank/DDBJ whole genome shotgun (WGS) entry which is preliminary data.</text>
</comment>
<keyword evidence="6" id="KW-0624">Polysaccharide degradation</keyword>
<dbReference type="GO" id="GO:0009044">
    <property type="term" value="F:xylan 1,4-beta-xylosidase activity"/>
    <property type="evidence" value="ECO:0007669"/>
    <property type="project" value="UniProtKB-EC"/>
</dbReference>
<dbReference type="Pfam" id="PF01915">
    <property type="entry name" value="Glyco_hydro_3_C"/>
    <property type="match status" value="1"/>
</dbReference>
<sequence length="420" mass="45976">MPLLMSAAFGDDLVYQIANIIGDEARAFVNDGVTPMDYWAPHINTCEYPRWGRGSETPGSDILGIKSYTKSLLAGLEGGQAQRKIIATCKHYIPMQDLAEYYMPPFQQCAQASKVRSFVCSYNAVNGVPTCADTYVLQTILCYHWNWTESNNYITSDCEAVADVSENHNYTNTLAEYTAVAFSAGMDNSCEYKGSSDIPILQNSSVPDNWTTNALHAAQGSDHIISFGGLDTPAAAEGFDRTDISWPGTQVELITKLAQLGKPLIVVVLGDMVDNSPLLSMEGVKSVIWTNWSGQDGGSAVMQVISAVHAVAGRLPIMQYPASYTNLSMLDMNLRPDASSPGWTYRWCNRSVQPFDLGSHYITFAANFGSSEGLTYNIQETIRNCAQKYSCLFGVPPLEVAVMNEGNRALDFVTLAFIKD</sequence>
<dbReference type="EC" id="3.2.1.37" evidence="8"/>
<evidence type="ECO:0000256" key="3">
    <source>
        <dbReference type="ARBA" id="ARBA00023180"/>
    </source>
</evidence>
<dbReference type="InterPro" id="IPR017853">
    <property type="entry name" value="GH"/>
</dbReference>
<dbReference type="Proteomes" id="UP001199106">
    <property type="component" value="Unassembled WGS sequence"/>
</dbReference>
<dbReference type="EMBL" id="JAANER010000007">
    <property type="protein sequence ID" value="KAG9187193.1"/>
    <property type="molecule type" value="Genomic_DNA"/>
</dbReference>
<name>A0AAD4FC18_9PLEO</name>
<dbReference type="GO" id="GO:0031222">
    <property type="term" value="P:arabinan catabolic process"/>
    <property type="evidence" value="ECO:0007669"/>
    <property type="project" value="TreeGrafter"/>
</dbReference>
<organism evidence="8 9">
    <name type="scientific">Alternaria panax</name>
    <dbReference type="NCBI Taxonomy" id="48097"/>
    <lineage>
        <taxon>Eukaryota</taxon>
        <taxon>Fungi</taxon>
        <taxon>Dikarya</taxon>
        <taxon>Ascomycota</taxon>
        <taxon>Pezizomycotina</taxon>
        <taxon>Dothideomycetes</taxon>
        <taxon>Pleosporomycetidae</taxon>
        <taxon>Pleosporales</taxon>
        <taxon>Pleosporineae</taxon>
        <taxon>Pleosporaceae</taxon>
        <taxon>Alternaria</taxon>
        <taxon>Alternaria sect. Panax</taxon>
    </lineage>
</organism>
<keyword evidence="9" id="KW-1185">Reference proteome</keyword>
<dbReference type="SUPFAM" id="SSF52279">
    <property type="entry name" value="Beta-D-glucan exohydrolase, C-terminal domain"/>
    <property type="match status" value="1"/>
</dbReference>
<dbReference type="InterPro" id="IPR044993">
    <property type="entry name" value="BXL"/>
</dbReference>
<dbReference type="Gene3D" id="3.20.20.300">
    <property type="entry name" value="Glycoside hydrolase, family 3, N-terminal domain"/>
    <property type="match status" value="3"/>
</dbReference>